<evidence type="ECO:0000313" key="1">
    <source>
        <dbReference type="EMBL" id="MBD3326384.1"/>
    </source>
</evidence>
<dbReference type="InterPro" id="IPR010775">
    <property type="entry name" value="DUF1365"/>
</dbReference>
<name>A0A9D5Q6Z5_9BACT</name>
<dbReference type="EMBL" id="WJJP01000571">
    <property type="protein sequence ID" value="MBD3326384.1"/>
    <property type="molecule type" value="Genomic_DNA"/>
</dbReference>
<dbReference type="Pfam" id="PF07103">
    <property type="entry name" value="DUF1365"/>
    <property type="match status" value="1"/>
</dbReference>
<proteinExistence type="predicted"/>
<protein>
    <submittedName>
        <fullName evidence="1">DUF1365 family protein</fullName>
    </submittedName>
</protein>
<sequence>MKSCIYTGHVRHRRFLPVENSFRYRLFLMHLDLGELPTLFEDYWCWSYERVNLATFTRSYHLGDPQTPLDQAVRDLVEHRLGTRPAGPIRLLTHLRYFGYRFNPVSLYYCYDQADRTLETIVAEVNNTPWKEQHCYVLGGEQNEHPNPGWRRYQFAKTFHVSPFMDMDIWYDWRFQVPGKVLSVHMIDYEQGNRLFDATLKLTRMEISQRNLQKVLWGYPLMTLKVITLIHWQALRLWHKGATFYVHPAKRDSA</sequence>
<dbReference type="PANTHER" id="PTHR33973:SF4">
    <property type="entry name" value="OS07G0153300 PROTEIN"/>
    <property type="match status" value="1"/>
</dbReference>
<reference evidence="1" key="1">
    <citation type="submission" date="2019-11" db="EMBL/GenBank/DDBJ databases">
        <title>Microbial mats filling the niche in hypersaline microbial mats.</title>
        <authorList>
            <person name="Wong H.L."/>
            <person name="Macleod F.I."/>
            <person name="White R.A. III"/>
            <person name="Burns B.P."/>
        </authorList>
    </citation>
    <scope>NUCLEOTIDE SEQUENCE</scope>
    <source>
        <strain evidence="1">Rbin_158</strain>
    </source>
</reference>
<evidence type="ECO:0000313" key="2">
    <source>
        <dbReference type="Proteomes" id="UP000649604"/>
    </source>
</evidence>
<dbReference type="AlphaFoldDB" id="A0A9D5Q6Z5"/>
<accession>A0A9D5Q6Z5</accession>
<organism evidence="1 2">
    <name type="scientific">candidate division KSB3 bacterium</name>
    <dbReference type="NCBI Taxonomy" id="2044937"/>
    <lineage>
        <taxon>Bacteria</taxon>
        <taxon>candidate division KSB3</taxon>
    </lineage>
</organism>
<gene>
    <name evidence="1" type="ORF">GF339_17500</name>
</gene>
<dbReference type="Proteomes" id="UP000649604">
    <property type="component" value="Unassembled WGS sequence"/>
</dbReference>
<comment type="caution">
    <text evidence="1">The sequence shown here is derived from an EMBL/GenBank/DDBJ whole genome shotgun (WGS) entry which is preliminary data.</text>
</comment>
<dbReference type="PANTHER" id="PTHR33973">
    <property type="entry name" value="OS07G0153300 PROTEIN"/>
    <property type="match status" value="1"/>
</dbReference>